<dbReference type="EMBL" id="BKCJ010007457">
    <property type="protein sequence ID" value="GEU77362.1"/>
    <property type="molecule type" value="Genomic_DNA"/>
</dbReference>
<dbReference type="GO" id="GO:0003899">
    <property type="term" value="F:DNA-directed RNA polymerase activity"/>
    <property type="evidence" value="ECO:0007669"/>
    <property type="project" value="UniProtKB-EC"/>
</dbReference>
<evidence type="ECO:0000256" key="6">
    <source>
        <dbReference type="ARBA" id="ARBA00023163"/>
    </source>
</evidence>
<keyword evidence="3 11" id="KW-0240">DNA-directed RNA polymerase</keyword>
<dbReference type="GO" id="GO:0000428">
    <property type="term" value="C:DNA-directed RNA polymerase complex"/>
    <property type="evidence" value="ECO:0007669"/>
    <property type="project" value="UniProtKB-KW"/>
</dbReference>
<dbReference type="Pfam" id="PF04565">
    <property type="entry name" value="RNA_pol_Rpb2_3"/>
    <property type="match status" value="1"/>
</dbReference>
<dbReference type="Gene3D" id="3.90.1100.10">
    <property type="match status" value="1"/>
</dbReference>
<reference evidence="11" key="1">
    <citation type="journal article" date="2019" name="Sci. Rep.">
        <title>Draft genome of Tanacetum cinerariifolium, the natural source of mosquito coil.</title>
        <authorList>
            <person name="Yamashiro T."/>
            <person name="Shiraishi A."/>
            <person name="Satake H."/>
            <person name="Nakayama K."/>
        </authorList>
    </citation>
    <scope>NUCLEOTIDE SEQUENCE</scope>
</reference>
<comment type="caution">
    <text evidence="11">The sequence shown here is derived from an EMBL/GenBank/DDBJ whole genome shotgun (WGS) entry which is preliminary data.</text>
</comment>
<dbReference type="InterPro" id="IPR015712">
    <property type="entry name" value="DNA-dir_RNA_pol_su2"/>
</dbReference>
<gene>
    <name evidence="11" type="ORF">Tci_049340</name>
</gene>
<evidence type="ECO:0000256" key="2">
    <source>
        <dbReference type="ARBA" id="ARBA00012418"/>
    </source>
</evidence>
<dbReference type="InterPro" id="IPR007642">
    <property type="entry name" value="RNA_pol_Rpb2_2"/>
</dbReference>
<comment type="similarity">
    <text evidence="1 8">Belongs to the RNA polymerase beta chain family.</text>
</comment>
<evidence type="ECO:0000256" key="1">
    <source>
        <dbReference type="ARBA" id="ARBA00006835"/>
    </source>
</evidence>
<dbReference type="GO" id="GO:0006351">
    <property type="term" value="P:DNA-templated transcription"/>
    <property type="evidence" value="ECO:0007669"/>
    <property type="project" value="InterPro"/>
</dbReference>
<dbReference type="AlphaFoldDB" id="A0A6L2MX41"/>
<keyword evidence="4" id="KW-0808">Transferase</keyword>
<dbReference type="GO" id="GO:0003677">
    <property type="term" value="F:DNA binding"/>
    <property type="evidence" value="ECO:0007669"/>
    <property type="project" value="InterPro"/>
</dbReference>
<name>A0A6L2MX41_TANCI</name>
<evidence type="ECO:0000259" key="9">
    <source>
        <dbReference type="Pfam" id="PF04561"/>
    </source>
</evidence>
<feature type="domain" description="RNA polymerase Rpb2" evidence="10">
    <location>
        <begin position="218"/>
        <end position="282"/>
    </location>
</feature>
<feature type="domain" description="RNA polymerase Rpb2" evidence="9">
    <location>
        <begin position="4"/>
        <end position="144"/>
    </location>
</feature>
<organism evidence="11">
    <name type="scientific">Tanacetum cinerariifolium</name>
    <name type="common">Dalmatian daisy</name>
    <name type="synonym">Chrysanthemum cinerariifolium</name>
    <dbReference type="NCBI Taxonomy" id="118510"/>
    <lineage>
        <taxon>Eukaryota</taxon>
        <taxon>Viridiplantae</taxon>
        <taxon>Streptophyta</taxon>
        <taxon>Embryophyta</taxon>
        <taxon>Tracheophyta</taxon>
        <taxon>Spermatophyta</taxon>
        <taxon>Magnoliopsida</taxon>
        <taxon>eudicotyledons</taxon>
        <taxon>Gunneridae</taxon>
        <taxon>Pentapetalae</taxon>
        <taxon>asterids</taxon>
        <taxon>campanulids</taxon>
        <taxon>Asterales</taxon>
        <taxon>Asteraceae</taxon>
        <taxon>Asteroideae</taxon>
        <taxon>Anthemideae</taxon>
        <taxon>Anthemidinae</taxon>
        <taxon>Tanacetum</taxon>
    </lineage>
</organism>
<dbReference type="GO" id="GO:0032549">
    <property type="term" value="F:ribonucleoside binding"/>
    <property type="evidence" value="ECO:0007669"/>
    <property type="project" value="InterPro"/>
</dbReference>
<evidence type="ECO:0000256" key="4">
    <source>
        <dbReference type="ARBA" id="ARBA00022679"/>
    </source>
</evidence>
<dbReference type="SUPFAM" id="SSF64484">
    <property type="entry name" value="beta and beta-prime subunits of DNA dependent RNA-polymerase"/>
    <property type="match status" value="1"/>
</dbReference>
<evidence type="ECO:0000259" key="10">
    <source>
        <dbReference type="Pfam" id="PF04565"/>
    </source>
</evidence>
<sequence length="310" mass="34695">MSSTETSKSKTTILMQRENDVLILNSFTTKVPIMVVFKAMGMESDQEVVHMLGRDPIYATLLMPSIEECSKHGIYTQYQALEFLEKKVSLFSNLCSKRSNIQVNDNSLRPKCIFVAVMIRRMMDAFLNKVALDDKDYVGNKRLELSGQLISYMFEDLFKTTNSNARKNIDKKLSGGGRHFYISQEIVIGYITEGLVRALSTGNWDIQRFKMHKKGVSQALNRLSFIGAVGFMTKIQPQFEKSMKVSGPRALQPSQWGMFCPCDTPEGEGCGLVKNLALMAHVTTDQDEGPIATLCLGSHGHGPASRRRSS</sequence>
<dbReference type="InterPro" id="IPR007645">
    <property type="entry name" value="RNA_pol_Rpb2_3"/>
</dbReference>
<accession>A0A6L2MX41</accession>
<evidence type="ECO:0000256" key="3">
    <source>
        <dbReference type="ARBA" id="ARBA00022478"/>
    </source>
</evidence>
<evidence type="ECO:0000256" key="8">
    <source>
        <dbReference type="RuleBase" id="RU000434"/>
    </source>
</evidence>
<protein>
    <recommendedName>
        <fullName evidence="2">DNA-directed RNA polymerase</fullName>
        <ecNumber evidence="2">2.7.7.6</ecNumber>
    </recommendedName>
</protein>
<keyword evidence="5" id="KW-0548">Nucleotidyltransferase</keyword>
<proteinExistence type="inferred from homology"/>
<comment type="catalytic activity">
    <reaction evidence="7">
        <text>RNA(n) + a ribonucleoside 5'-triphosphate = RNA(n+1) + diphosphate</text>
        <dbReference type="Rhea" id="RHEA:21248"/>
        <dbReference type="Rhea" id="RHEA-COMP:14527"/>
        <dbReference type="Rhea" id="RHEA-COMP:17342"/>
        <dbReference type="ChEBI" id="CHEBI:33019"/>
        <dbReference type="ChEBI" id="CHEBI:61557"/>
        <dbReference type="ChEBI" id="CHEBI:140395"/>
        <dbReference type="EC" id="2.7.7.6"/>
    </reaction>
</comment>
<evidence type="ECO:0000256" key="7">
    <source>
        <dbReference type="ARBA" id="ARBA00048552"/>
    </source>
</evidence>
<dbReference type="PANTHER" id="PTHR20856">
    <property type="entry name" value="DNA-DIRECTED RNA POLYMERASE I SUBUNIT 2"/>
    <property type="match status" value="1"/>
</dbReference>
<evidence type="ECO:0000313" key="11">
    <source>
        <dbReference type="EMBL" id="GEU77362.1"/>
    </source>
</evidence>
<keyword evidence="6" id="KW-0804">Transcription</keyword>
<dbReference type="Pfam" id="PF04561">
    <property type="entry name" value="RNA_pol_Rpb2_2"/>
    <property type="match status" value="1"/>
</dbReference>
<evidence type="ECO:0000256" key="5">
    <source>
        <dbReference type="ARBA" id="ARBA00022695"/>
    </source>
</evidence>
<dbReference type="EC" id="2.7.7.6" evidence="2"/>